<feature type="transmembrane region" description="Helical" evidence="1">
    <location>
        <begin position="56"/>
        <end position="75"/>
    </location>
</feature>
<keyword evidence="1" id="KW-1133">Transmembrane helix</keyword>
<protein>
    <submittedName>
        <fullName evidence="2">DUF1361 domain-containing protein</fullName>
    </submittedName>
</protein>
<keyword evidence="1" id="KW-0472">Membrane</keyword>
<accession>A0ABS3L841</accession>
<comment type="caution">
    <text evidence="2">The sequence shown here is derived from an EMBL/GenBank/DDBJ whole genome shotgun (WGS) entry which is preliminary data.</text>
</comment>
<dbReference type="InterPro" id="IPR009793">
    <property type="entry name" value="DUF1361"/>
</dbReference>
<feature type="transmembrane region" description="Helical" evidence="1">
    <location>
        <begin position="9"/>
        <end position="25"/>
    </location>
</feature>
<feature type="transmembrane region" description="Helical" evidence="1">
    <location>
        <begin position="137"/>
        <end position="155"/>
    </location>
</feature>
<dbReference type="Pfam" id="PF07099">
    <property type="entry name" value="DUF1361"/>
    <property type="match status" value="1"/>
</dbReference>
<feature type="transmembrane region" description="Helical" evidence="1">
    <location>
        <begin position="100"/>
        <end position="125"/>
    </location>
</feature>
<proteinExistence type="predicted"/>
<organism evidence="2 3">
    <name type="scientific">Candidatus Enterococcus moelleringii</name>
    <dbReference type="NCBI Taxonomy" id="2815325"/>
    <lineage>
        <taxon>Bacteria</taxon>
        <taxon>Bacillati</taxon>
        <taxon>Bacillota</taxon>
        <taxon>Bacilli</taxon>
        <taxon>Lactobacillales</taxon>
        <taxon>Enterococcaceae</taxon>
        <taxon>Enterococcus</taxon>
    </lineage>
</organism>
<feature type="transmembrane region" description="Helical" evidence="1">
    <location>
        <begin position="31"/>
        <end position="49"/>
    </location>
</feature>
<dbReference type="RefSeq" id="WP_207671869.1">
    <property type="nucleotide sequence ID" value="NZ_JAFREM010000004.1"/>
</dbReference>
<reference evidence="2 3" key="1">
    <citation type="submission" date="2021-03" db="EMBL/GenBank/DDBJ databases">
        <title>Enterococcal diversity collection.</title>
        <authorList>
            <person name="Gilmore M.S."/>
            <person name="Schwartzman J."/>
            <person name="Van Tyne D."/>
            <person name="Martin M."/>
            <person name="Earl A.M."/>
            <person name="Manson A.L."/>
            <person name="Straub T."/>
            <person name="Salamzade R."/>
            <person name="Saavedra J."/>
            <person name="Lebreton F."/>
            <person name="Prichula J."/>
            <person name="Schaufler K."/>
            <person name="Gaca A."/>
            <person name="Sgardioli B."/>
            <person name="Wagenaar J."/>
            <person name="Strong T."/>
        </authorList>
    </citation>
    <scope>NUCLEOTIDE SEQUENCE [LARGE SCALE GENOMIC DNA]</scope>
    <source>
        <strain evidence="2 3">669A</strain>
    </source>
</reference>
<evidence type="ECO:0000313" key="2">
    <source>
        <dbReference type="EMBL" id="MBO1304921.1"/>
    </source>
</evidence>
<keyword evidence="1" id="KW-0812">Transmembrane</keyword>
<evidence type="ECO:0000256" key="1">
    <source>
        <dbReference type="SAM" id="Phobius"/>
    </source>
</evidence>
<dbReference type="EMBL" id="JAFREM010000004">
    <property type="protein sequence ID" value="MBO1304921.1"/>
    <property type="molecule type" value="Genomic_DNA"/>
</dbReference>
<feature type="transmembrane region" description="Helical" evidence="1">
    <location>
        <begin position="175"/>
        <end position="200"/>
    </location>
</feature>
<gene>
    <name evidence="2" type="ORF">JZO70_02010</name>
</gene>
<evidence type="ECO:0000313" key="3">
    <source>
        <dbReference type="Proteomes" id="UP000664601"/>
    </source>
</evidence>
<keyword evidence="3" id="KW-1185">Reference proteome</keyword>
<name>A0ABS3L841_9ENTE</name>
<sequence length="210" mass="24264">MKAKISKPVIYRLLIVIYIIAMTAYPNPFSFMSLNVFLAWLPIEFGLLFTRIQTNWRYLFGGLWLLFFPNVPYLLTDLFHLEALSIYQSQGLFQLVPTDWLMFLLLVLPIFIMVLVGMSQAVGIVRQLPYGKNYSGFSLTLLAFLSGVAIYIGRFERIHSIELILHPVSTLSLLIGNWSIGKVQFVLIFMVIQWGIWLLLKELKIIKIED</sequence>
<dbReference type="Proteomes" id="UP000664601">
    <property type="component" value="Unassembled WGS sequence"/>
</dbReference>